<feature type="transmembrane region" description="Helical" evidence="5">
    <location>
        <begin position="42"/>
        <end position="62"/>
    </location>
</feature>
<dbReference type="STRING" id="1080227.A8L45_00675"/>
<evidence type="ECO:0000313" key="7">
    <source>
        <dbReference type="Proteomes" id="UP000094936"/>
    </source>
</evidence>
<dbReference type="InterPro" id="IPR032808">
    <property type="entry name" value="DoxX"/>
</dbReference>
<dbReference type="AlphaFoldDB" id="A0A1C3ESD6"/>
<keyword evidence="3 5" id="KW-1133">Transmembrane helix</keyword>
<feature type="transmembrane region" description="Helical" evidence="5">
    <location>
        <begin position="103"/>
        <end position="121"/>
    </location>
</feature>
<evidence type="ECO:0000313" key="6">
    <source>
        <dbReference type="EMBL" id="ODA36151.1"/>
    </source>
</evidence>
<dbReference type="RefSeq" id="WP_068898160.1">
    <property type="nucleotide sequence ID" value="NZ_JBHUIF010000002.1"/>
</dbReference>
<comment type="caution">
    <text evidence="6">The sequence shown here is derived from an EMBL/GenBank/DDBJ whole genome shotgun (WGS) entry which is preliminary data.</text>
</comment>
<keyword evidence="2 5" id="KW-0812">Transmembrane</keyword>
<evidence type="ECO:0000256" key="2">
    <source>
        <dbReference type="ARBA" id="ARBA00022692"/>
    </source>
</evidence>
<comment type="subcellular location">
    <subcellularLocation>
        <location evidence="1">Membrane</location>
        <topology evidence="1">Multi-pass membrane protein</topology>
    </subcellularLocation>
</comment>
<evidence type="ECO:0000256" key="4">
    <source>
        <dbReference type="ARBA" id="ARBA00023136"/>
    </source>
</evidence>
<dbReference type="GO" id="GO:0016020">
    <property type="term" value="C:membrane"/>
    <property type="evidence" value="ECO:0007669"/>
    <property type="project" value="UniProtKB-SubCell"/>
</dbReference>
<sequence>MKRYLYNSGRCLLALYFLLPGIMKFAAWEQHINLMQDHGMPFAPVLLPLAAIIQIGAALLIIFDRFTAIMALVLAVMVVLINISLHDFWNYTGLIQAHETQNFVKNLGILAGLLVLAAMNWEMMPSRQAK</sequence>
<reference evidence="6 7" key="1">
    <citation type="submission" date="2016-05" db="EMBL/GenBank/DDBJ databases">
        <title>Genomic Taxonomy of the Vibrionaceae.</title>
        <authorList>
            <person name="Gomez-Gil B."/>
            <person name="Enciso-Ibarra J."/>
        </authorList>
    </citation>
    <scope>NUCLEOTIDE SEQUENCE [LARGE SCALE GENOMIC DNA]</scope>
    <source>
        <strain evidence="6 7">CAIM 1920</strain>
    </source>
</reference>
<dbReference type="Pfam" id="PF07681">
    <property type="entry name" value="DoxX"/>
    <property type="match status" value="1"/>
</dbReference>
<evidence type="ECO:0008006" key="8">
    <source>
        <dbReference type="Google" id="ProtNLM"/>
    </source>
</evidence>
<evidence type="ECO:0000256" key="3">
    <source>
        <dbReference type="ARBA" id="ARBA00022989"/>
    </source>
</evidence>
<organism evidence="6 7">
    <name type="scientific">Veronia pacifica</name>
    <dbReference type="NCBI Taxonomy" id="1080227"/>
    <lineage>
        <taxon>Bacteria</taxon>
        <taxon>Pseudomonadati</taxon>
        <taxon>Pseudomonadota</taxon>
        <taxon>Gammaproteobacteria</taxon>
        <taxon>Vibrionales</taxon>
        <taxon>Vibrionaceae</taxon>
        <taxon>Veronia</taxon>
    </lineage>
</organism>
<feature type="transmembrane region" description="Helical" evidence="5">
    <location>
        <begin position="69"/>
        <end position="91"/>
    </location>
</feature>
<evidence type="ECO:0000256" key="5">
    <source>
        <dbReference type="SAM" id="Phobius"/>
    </source>
</evidence>
<protein>
    <recommendedName>
        <fullName evidence="8">DoxX family protein</fullName>
    </recommendedName>
</protein>
<keyword evidence="4 5" id="KW-0472">Membrane</keyword>
<proteinExistence type="predicted"/>
<evidence type="ECO:0000256" key="1">
    <source>
        <dbReference type="ARBA" id="ARBA00004141"/>
    </source>
</evidence>
<dbReference type="EMBL" id="LYBM01000001">
    <property type="protein sequence ID" value="ODA36151.1"/>
    <property type="molecule type" value="Genomic_DNA"/>
</dbReference>
<name>A0A1C3ESD6_9GAMM</name>
<keyword evidence="7" id="KW-1185">Reference proteome</keyword>
<gene>
    <name evidence="6" type="ORF">A8L45_00675</name>
</gene>
<dbReference type="Proteomes" id="UP000094936">
    <property type="component" value="Unassembled WGS sequence"/>
</dbReference>
<accession>A0A1C3ESD6</accession>